<dbReference type="PANTHER" id="PTHR10412:SF11">
    <property type="entry name" value="MANNOSYL-OLIGOSACCHARIDE GLUCOSIDASE"/>
    <property type="match status" value="1"/>
</dbReference>
<feature type="domain" description="Glycosyl hydrolase family 63 C-terminal" evidence="13">
    <location>
        <begin position="293"/>
        <end position="775"/>
    </location>
</feature>
<organism evidence="14 15">
    <name type="scientific">Steinernema carpocapsae</name>
    <name type="common">Entomopathogenic nematode</name>
    <dbReference type="NCBI Taxonomy" id="34508"/>
    <lineage>
        <taxon>Eukaryota</taxon>
        <taxon>Metazoa</taxon>
        <taxon>Ecdysozoa</taxon>
        <taxon>Nematoda</taxon>
        <taxon>Chromadorea</taxon>
        <taxon>Rhabditida</taxon>
        <taxon>Tylenchina</taxon>
        <taxon>Panagrolaimomorpha</taxon>
        <taxon>Strongyloidoidea</taxon>
        <taxon>Steinernematidae</taxon>
        <taxon>Steinernema</taxon>
    </lineage>
</organism>
<evidence type="ECO:0000256" key="11">
    <source>
        <dbReference type="ARBA" id="ARBA00038888"/>
    </source>
</evidence>
<protein>
    <recommendedName>
        <fullName evidence="11">mannosyl-oligosaccharide glucosidase</fullName>
        <ecNumber evidence="11">3.2.1.106</ecNumber>
    </recommendedName>
</protein>
<evidence type="ECO:0000256" key="3">
    <source>
        <dbReference type="ARBA" id="ARBA00022692"/>
    </source>
</evidence>
<reference evidence="14 15" key="1">
    <citation type="journal article" date="2015" name="Genome Biol.">
        <title>Comparative genomics of Steinernema reveals deeply conserved gene regulatory networks.</title>
        <authorList>
            <person name="Dillman A.R."/>
            <person name="Macchietto M."/>
            <person name="Porter C.F."/>
            <person name="Rogers A."/>
            <person name="Williams B."/>
            <person name="Antoshechkin I."/>
            <person name="Lee M.M."/>
            <person name="Goodwin Z."/>
            <person name="Lu X."/>
            <person name="Lewis E.E."/>
            <person name="Goodrich-Blair H."/>
            <person name="Stock S.P."/>
            <person name="Adams B.J."/>
            <person name="Sternberg P.W."/>
            <person name="Mortazavi A."/>
        </authorList>
    </citation>
    <scope>NUCLEOTIDE SEQUENCE [LARGE SCALE GENOMIC DNA]</scope>
    <source>
        <strain evidence="14 15">ALL</strain>
    </source>
</reference>
<gene>
    <name evidence="14" type="ORF">L596_017213</name>
</gene>
<sequence length="778" mass="89271">MRSTFYCQEGSRQNRICRRLPMSLTWTLSSGAPTGRTCTLAYERDTQISSVRPDVVPTAAKEHASSAHADGASLVRPRRPASRLRLDAARRQDVREADNQRWIRHQATDRLDQRRSHMDRQDQVRRCPRRRLRVRPVLVHHVLCDAGKQVLLTGRMSRKYGAQTDAFEAESNSYLRPLMDPETGSIAGFNGKSSLLGDFEFDFTVKSKEGVDVSHLLFNDAPFTDVGHLKELVERSTVLVRDEDQLKLKLVGVHEDRPQDGEKPNLIAIQVNVPADTTIDIHFNVGKMRALRGKLFETELEQRSKRFGEKFEAAFGRMKDLPEFYQRMGEAALSNMLGSIGYFHGSNIVQSVHSEKLLKYGPHSLLSGVPSRPFFPRGFLWDEGFHNLLIRKFDQNLSFEIIASWLDTMNIDGWIPREMILGSEAELRVPAEFVVQRDSVANPPMFFYLMNNFLDDADFVKAHETSIKRLYPRLKVWYKWLRTTQSGSKPGAFRWRGRNATTELELNPKTLPSGLDDFPRASHPSDNERHLDLRCWMSFASKVLARLADLAEDWDYLPTIKTEAEALADLENLDKLHWSSAVNRYADFGNHSTKVKLEWRRVDSRNPERIEKRRKTVTPAVEQLVEDANGYLSLFPLMLQMLPADSPNLKLILEGLRDPKEMWSPHGLRSVAKSSPYYLADNTEHDRPYWRGAIWVNMNYMVLSALKQYGSETGPNQQMAHEIYAELRGNLVQNIARQFRKTGYLWEHYDDVDGHGKGSHPFTGWSALVLAIMAERYD</sequence>
<keyword evidence="5" id="KW-0256">Endoplasmic reticulum</keyword>
<keyword evidence="3" id="KW-0812">Transmembrane</keyword>
<dbReference type="GO" id="GO:0005789">
    <property type="term" value="C:endoplasmic reticulum membrane"/>
    <property type="evidence" value="ECO:0007669"/>
    <property type="project" value="UniProtKB-SubCell"/>
</dbReference>
<dbReference type="GO" id="GO:0009311">
    <property type="term" value="P:oligosaccharide metabolic process"/>
    <property type="evidence" value="ECO:0007669"/>
    <property type="project" value="InterPro"/>
</dbReference>
<comment type="caution">
    <text evidence="14">The sequence shown here is derived from an EMBL/GenBank/DDBJ whole genome shotgun (WGS) entry which is preliminary data.</text>
</comment>
<dbReference type="Gene3D" id="1.50.10.10">
    <property type="match status" value="1"/>
</dbReference>
<evidence type="ECO:0000313" key="14">
    <source>
        <dbReference type="EMBL" id="TKR76002.1"/>
    </source>
</evidence>
<dbReference type="EMBL" id="AZBU02000005">
    <property type="protein sequence ID" value="TKR76002.1"/>
    <property type="molecule type" value="Genomic_DNA"/>
</dbReference>
<dbReference type="InterPro" id="IPR004888">
    <property type="entry name" value="Glycoside_hydrolase_63"/>
</dbReference>
<accession>A0A4U5N1R2</accession>
<evidence type="ECO:0000256" key="12">
    <source>
        <dbReference type="SAM" id="MobiDB-lite"/>
    </source>
</evidence>
<evidence type="ECO:0000256" key="8">
    <source>
        <dbReference type="ARBA" id="ARBA00023136"/>
    </source>
</evidence>
<reference evidence="14 15" key="2">
    <citation type="journal article" date="2019" name="G3 (Bethesda)">
        <title>Hybrid Assembly of the Genome of the Entomopathogenic Nematode Steinernema carpocapsae Identifies the X-Chromosome.</title>
        <authorList>
            <person name="Serra L."/>
            <person name="Macchietto M."/>
            <person name="Macias-Munoz A."/>
            <person name="McGill C.J."/>
            <person name="Rodriguez I.M."/>
            <person name="Rodriguez B."/>
            <person name="Murad R."/>
            <person name="Mortazavi A."/>
        </authorList>
    </citation>
    <scope>NUCLEOTIDE SEQUENCE [LARGE SCALE GENOMIC DNA]</scope>
    <source>
        <strain evidence="14 15">ALL</strain>
    </source>
</reference>
<keyword evidence="6" id="KW-0735">Signal-anchor</keyword>
<evidence type="ECO:0000313" key="15">
    <source>
        <dbReference type="Proteomes" id="UP000298663"/>
    </source>
</evidence>
<keyword evidence="9" id="KW-0325">Glycoprotein</keyword>
<dbReference type="AlphaFoldDB" id="A0A4U5N1R2"/>
<dbReference type="InterPro" id="IPR012341">
    <property type="entry name" value="6hp_glycosidase-like_sf"/>
</dbReference>
<keyword evidence="7" id="KW-1133">Transmembrane helix</keyword>
<dbReference type="GO" id="GO:0006487">
    <property type="term" value="P:protein N-linked glycosylation"/>
    <property type="evidence" value="ECO:0007669"/>
    <property type="project" value="TreeGrafter"/>
</dbReference>
<dbReference type="STRING" id="34508.A0A4U5N1R2"/>
<feature type="region of interest" description="Disordered" evidence="12">
    <location>
        <begin position="60"/>
        <end position="83"/>
    </location>
</feature>
<dbReference type="PANTHER" id="PTHR10412">
    <property type="entry name" value="MANNOSYL-OLIGOSACCHARIDE GLUCOSIDASE"/>
    <property type="match status" value="1"/>
</dbReference>
<evidence type="ECO:0000256" key="6">
    <source>
        <dbReference type="ARBA" id="ARBA00022968"/>
    </source>
</evidence>
<dbReference type="Pfam" id="PF03200">
    <property type="entry name" value="Glyco_hydro_63"/>
    <property type="match status" value="1"/>
</dbReference>
<keyword evidence="10" id="KW-0326">Glycosidase</keyword>
<dbReference type="EC" id="3.2.1.106" evidence="11"/>
<evidence type="ECO:0000256" key="4">
    <source>
        <dbReference type="ARBA" id="ARBA00022801"/>
    </source>
</evidence>
<evidence type="ECO:0000256" key="9">
    <source>
        <dbReference type="ARBA" id="ARBA00023180"/>
    </source>
</evidence>
<dbReference type="SUPFAM" id="SSF48208">
    <property type="entry name" value="Six-hairpin glycosidases"/>
    <property type="match status" value="1"/>
</dbReference>
<evidence type="ECO:0000256" key="10">
    <source>
        <dbReference type="ARBA" id="ARBA00023295"/>
    </source>
</evidence>
<dbReference type="Proteomes" id="UP000298663">
    <property type="component" value="Unassembled WGS sequence"/>
</dbReference>
<keyword evidence="4" id="KW-0378">Hydrolase</keyword>
<proteinExistence type="inferred from homology"/>
<name>A0A4U5N1R2_STECR</name>
<keyword evidence="8" id="KW-0472">Membrane</keyword>
<comment type="similarity">
    <text evidence="2">Belongs to the glycosyl hydrolase 63 family.</text>
</comment>
<evidence type="ECO:0000256" key="1">
    <source>
        <dbReference type="ARBA" id="ARBA00004648"/>
    </source>
</evidence>
<dbReference type="GO" id="GO:0004573">
    <property type="term" value="F:Glc3Man9GlcNAc2 oligosaccharide glucosidase activity"/>
    <property type="evidence" value="ECO:0007669"/>
    <property type="project" value="UniProtKB-EC"/>
</dbReference>
<dbReference type="InterPro" id="IPR031335">
    <property type="entry name" value="Glyco_hydro_63_C"/>
</dbReference>
<evidence type="ECO:0000256" key="2">
    <source>
        <dbReference type="ARBA" id="ARBA00010833"/>
    </source>
</evidence>
<dbReference type="OrthoDB" id="410058at2759"/>
<evidence type="ECO:0000259" key="13">
    <source>
        <dbReference type="Pfam" id="PF03200"/>
    </source>
</evidence>
<evidence type="ECO:0000256" key="7">
    <source>
        <dbReference type="ARBA" id="ARBA00022989"/>
    </source>
</evidence>
<comment type="subcellular location">
    <subcellularLocation>
        <location evidence="1">Endoplasmic reticulum membrane</location>
        <topology evidence="1">Single-pass type II membrane protein</topology>
    </subcellularLocation>
</comment>
<evidence type="ECO:0000256" key="5">
    <source>
        <dbReference type="ARBA" id="ARBA00022824"/>
    </source>
</evidence>
<keyword evidence="15" id="KW-1185">Reference proteome</keyword>
<dbReference type="InterPro" id="IPR008928">
    <property type="entry name" value="6-hairpin_glycosidase_sf"/>
</dbReference>